<evidence type="ECO:0000313" key="1">
    <source>
        <dbReference type="EMBL" id="MFD1834631.1"/>
    </source>
</evidence>
<proteinExistence type="predicted"/>
<accession>A0ABW4PYV6</accession>
<dbReference type="EMBL" id="JBHUFL010000002">
    <property type="protein sequence ID" value="MFD1834631.1"/>
    <property type="molecule type" value="Genomic_DNA"/>
</dbReference>
<evidence type="ECO:0000313" key="2">
    <source>
        <dbReference type="Proteomes" id="UP001597280"/>
    </source>
</evidence>
<reference evidence="2" key="1">
    <citation type="journal article" date="2019" name="Int. J. Syst. Evol. Microbiol.">
        <title>The Global Catalogue of Microorganisms (GCM) 10K type strain sequencing project: providing services to taxonomists for standard genome sequencing and annotation.</title>
        <authorList>
            <consortium name="The Broad Institute Genomics Platform"/>
            <consortium name="The Broad Institute Genome Sequencing Center for Infectious Disease"/>
            <person name="Wu L."/>
            <person name="Ma J."/>
        </authorList>
    </citation>
    <scope>NUCLEOTIDE SEQUENCE [LARGE SCALE GENOMIC DNA]</scope>
    <source>
        <strain evidence="2">JCM 11650</strain>
    </source>
</reference>
<gene>
    <name evidence="1" type="ORF">ACFSDA_06020</name>
</gene>
<comment type="caution">
    <text evidence="1">The sequence shown here is derived from an EMBL/GenBank/DDBJ whole genome shotgun (WGS) entry which is preliminary data.</text>
</comment>
<protein>
    <submittedName>
        <fullName evidence="1">Uncharacterized protein</fullName>
    </submittedName>
</protein>
<dbReference type="Proteomes" id="UP001597280">
    <property type="component" value="Unassembled WGS sequence"/>
</dbReference>
<dbReference type="RefSeq" id="WP_343903893.1">
    <property type="nucleotide sequence ID" value="NZ_BAAAIS010000002.1"/>
</dbReference>
<organism evidence="1 2">
    <name type="scientific">Brachybacterium rhamnosum</name>
    <dbReference type="NCBI Taxonomy" id="173361"/>
    <lineage>
        <taxon>Bacteria</taxon>
        <taxon>Bacillati</taxon>
        <taxon>Actinomycetota</taxon>
        <taxon>Actinomycetes</taxon>
        <taxon>Micrococcales</taxon>
        <taxon>Dermabacteraceae</taxon>
        <taxon>Brachybacterium</taxon>
    </lineage>
</organism>
<name>A0ABW4PYV6_9MICO</name>
<sequence>MAAAARRAVEWISEGRAGKGFTDVGDHRAHQLARREAVDDDQIGRMKRYFSRHRHDAEAEGFRRGEASYPSPGRVAWDAWGGSAGRAWVGREKFADL</sequence>
<keyword evidence="2" id="KW-1185">Reference proteome</keyword>